<evidence type="ECO:0000256" key="4">
    <source>
        <dbReference type="ARBA" id="ARBA00023136"/>
    </source>
</evidence>
<dbReference type="InterPro" id="IPR027469">
    <property type="entry name" value="Cation_efflux_TMD_sf"/>
</dbReference>
<keyword evidence="3 5" id="KW-1133">Transmembrane helix</keyword>
<feature type="transmembrane region" description="Helical" evidence="5">
    <location>
        <begin position="7"/>
        <end position="27"/>
    </location>
</feature>
<dbReference type="InterPro" id="IPR058533">
    <property type="entry name" value="Cation_efflux_TM"/>
</dbReference>
<dbReference type="GO" id="GO:0005886">
    <property type="term" value="C:plasma membrane"/>
    <property type="evidence" value="ECO:0007669"/>
    <property type="project" value="TreeGrafter"/>
</dbReference>
<feature type="transmembrane region" description="Helical" evidence="5">
    <location>
        <begin position="74"/>
        <end position="93"/>
    </location>
</feature>
<dbReference type="SUPFAM" id="SSF161111">
    <property type="entry name" value="Cation efflux protein transmembrane domain-like"/>
    <property type="match status" value="1"/>
</dbReference>
<evidence type="ECO:0000256" key="5">
    <source>
        <dbReference type="SAM" id="Phobius"/>
    </source>
</evidence>
<proteinExistence type="predicted"/>
<feature type="transmembrane region" description="Helical" evidence="5">
    <location>
        <begin position="165"/>
        <end position="185"/>
    </location>
</feature>
<comment type="subcellular location">
    <subcellularLocation>
        <location evidence="1">Membrane</location>
        <topology evidence="1">Multi-pass membrane protein</topology>
    </subcellularLocation>
</comment>
<dbReference type="GO" id="GO:0005385">
    <property type="term" value="F:zinc ion transmembrane transporter activity"/>
    <property type="evidence" value="ECO:0007669"/>
    <property type="project" value="TreeGrafter"/>
</dbReference>
<feature type="domain" description="Cation efflux protein transmembrane" evidence="6">
    <location>
        <begin position="8"/>
        <end position="195"/>
    </location>
</feature>
<dbReference type="InterPro" id="IPR050681">
    <property type="entry name" value="CDF/SLC30A"/>
</dbReference>
<feature type="transmembrane region" description="Helical" evidence="5">
    <location>
        <begin position="33"/>
        <end position="53"/>
    </location>
</feature>
<dbReference type="eggNOG" id="COG1230">
    <property type="taxonomic scope" value="Bacteria"/>
</dbReference>
<evidence type="ECO:0000313" key="8">
    <source>
        <dbReference type="Proteomes" id="UP000005388"/>
    </source>
</evidence>
<name>G5KEA6_9STRE</name>
<feature type="transmembrane region" description="Helical" evidence="5">
    <location>
        <begin position="139"/>
        <end position="159"/>
    </location>
</feature>
<evidence type="ECO:0000256" key="1">
    <source>
        <dbReference type="ARBA" id="ARBA00004141"/>
    </source>
</evidence>
<organism evidence="7 8">
    <name type="scientific">Streptococcus urinalis 2285-97</name>
    <dbReference type="NCBI Taxonomy" id="764291"/>
    <lineage>
        <taxon>Bacteria</taxon>
        <taxon>Bacillati</taxon>
        <taxon>Bacillota</taxon>
        <taxon>Bacilli</taxon>
        <taxon>Lactobacillales</taxon>
        <taxon>Streptococcaceae</taxon>
        <taxon>Streptococcus</taxon>
    </lineage>
</organism>
<dbReference type="AlphaFoldDB" id="G5KEA6"/>
<protein>
    <submittedName>
        <fullName evidence="7">Cation diffusion facilitator family transporter</fullName>
    </submittedName>
</protein>
<dbReference type="PANTHER" id="PTHR11562:SF17">
    <property type="entry name" value="RE54080P-RELATED"/>
    <property type="match status" value="1"/>
</dbReference>
<evidence type="ECO:0000259" key="6">
    <source>
        <dbReference type="Pfam" id="PF01545"/>
    </source>
</evidence>
<dbReference type="InterPro" id="IPR002524">
    <property type="entry name" value="Cation_efflux"/>
</dbReference>
<gene>
    <name evidence="7" type="ORF">STRUR_2044</name>
</gene>
<dbReference type="EMBL" id="AEUZ02000001">
    <property type="protein sequence ID" value="EHJ56742.1"/>
    <property type="molecule type" value="Genomic_DNA"/>
</dbReference>
<dbReference type="RefSeq" id="WP_006739487.1">
    <property type="nucleotide sequence ID" value="NZ_AEUZ02000001.1"/>
</dbReference>
<evidence type="ECO:0000313" key="7">
    <source>
        <dbReference type="EMBL" id="EHJ56742.1"/>
    </source>
</evidence>
<keyword evidence="4 5" id="KW-0472">Membrane</keyword>
<dbReference type="PANTHER" id="PTHR11562">
    <property type="entry name" value="CATION EFFLUX PROTEIN/ ZINC TRANSPORTER"/>
    <property type="match status" value="1"/>
</dbReference>
<evidence type="ECO:0000256" key="2">
    <source>
        <dbReference type="ARBA" id="ARBA00022692"/>
    </source>
</evidence>
<reference evidence="7 8" key="1">
    <citation type="journal article" date="2014" name="Int. J. Syst. Evol. Microbiol.">
        <title>Phylogenomics and the dynamic genome evolution of the genus Streptococcus.</title>
        <authorList>
            <consortium name="The Broad Institute Genome Sequencing Platform"/>
            <person name="Richards V.P."/>
            <person name="Palmer S.R."/>
            <person name="Pavinski Bitar P.D."/>
            <person name="Qin X."/>
            <person name="Weinstock G.M."/>
            <person name="Highlander S.K."/>
            <person name="Town C.D."/>
            <person name="Burne R.A."/>
            <person name="Stanhope M.J."/>
        </authorList>
    </citation>
    <scope>NUCLEOTIDE SEQUENCE [LARGE SCALE GENOMIC DNA]</scope>
    <source>
        <strain evidence="7 8">2285-97</strain>
    </source>
</reference>
<keyword evidence="8" id="KW-1185">Reference proteome</keyword>
<dbReference type="Pfam" id="PF01545">
    <property type="entry name" value="Cation_efflux"/>
    <property type="match status" value="1"/>
</dbReference>
<dbReference type="Proteomes" id="UP000005388">
    <property type="component" value="Unassembled WGS sequence"/>
</dbReference>
<comment type="caution">
    <text evidence="7">The sequence shown here is derived from an EMBL/GenBank/DDBJ whole genome shotgun (WGS) entry which is preliminary data.</text>
</comment>
<dbReference type="Gene3D" id="1.20.1510.10">
    <property type="entry name" value="Cation efflux protein transmembrane domain"/>
    <property type="match status" value="1"/>
</dbReference>
<evidence type="ECO:0000256" key="3">
    <source>
        <dbReference type="ARBA" id="ARBA00022989"/>
    </source>
</evidence>
<sequence>MTASKKVAIAFILNFSFSIIEFIFGNLFLSGAILADAVHDFGDAIAIGISAILEKKAAQGEDSKFTLGYKRFSLLGAIITSLILISGSTWVLIENIPRLWHPNPVNYQGMFLLAIVAIVINGLASFVIHSGQTKNEEILSLHFLEDILGWLVIIILAIILNWKSWYILDPILSIAISLFIFTKAIPKCWSNLTIFLDGVPETIDYHSLYQTLANLPQIDSINQLNIWSMDGFDNRATIHCCLNSYCSEADCKEAIRQVCKDFQIHSVTVEIDQSLSQHQKHCQT</sequence>
<feature type="transmembrane region" description="Helical" evidence="5">
    <location>
        <begin position="105"/>
        <end position="127"/>
    </location>
</feature>
<dbReference type="STRING" id="764291.STRUR_2044"/>
<keyword evidence="2 5" id="KW-0812">Transmembrane</keyword>
<dbReference type="NCBIfam" id="TIGR01297">
    <property type="entry name" value="CDF"/>
    <property type="match status" value="1"/>
</dbReference>
<accession>G5KEA6</accession>